<comment type="catalytic activity">
    <reaction evidence="1 8">
        <text>[protein]-peptidylproline (omega=180) = [protein]-peptidylproline (omega=0)</text>
        <dbReference type="Rhea" id="RHEA:16237"/>
        <dbReference type="Rhea" id="RHEA-COMP:10747"/>
        <dbReference type="Rhea" id="RHEA-COMP:10748"/>
        <dbReference type="ChEBI" id="CHEBI:83833"/>
        <dbReference type="ChEBI" id="CHEBI:83834"/>
        <dbReference type="EC" id="5.2.1.8"/>
    </reaction>
</comment>
<dbReference type="InterPro" id="IPR044666">
    <property type="entry name" value="Cyclophilin_A-like"/>
</dbReference>
<comment type="function">
    <text evidence="2 8">PPIases accelerate the folding of proteins. It catalyzes the cis-trans isomerization of proline imidic peptide bonds in oligopeptides.</text>
</comment>
<evidence type="ECO:0000256" key="2">
    <source>
        <dbReference type="ARBA" id="ARBA00002388"/>
    </source>
</evidence>
<dbReference type="RefSeq" id="WP_211601723.1">
    <property type="nucleotide sequence ID" value="NZ_JAGSNF010000004.1"/>
</dbReference>
<dbReference type="PRINTS" id="PR00153">
    <property type="entry name" value="CSAPPISMRASE"/>
</dbReference>
<dbReference type="InterPro" id="IPR002130">
    <property type="entry name" value="Cyclophilin-type_PPIase_dom"/>
</dbReference>
<dbReference type="Pfam" id="PF00160">
    <property type="entry name" value="Pro_isomerase"/>
    <property type="match status" value="1"/>
</dbReference>
<evidence type="ECO:0000256" key="4">
    <source>
        <dbReference type="ARBA" id="ARBA00007365"/>
    </source>
</evidence>
<accession>A0A941D6H1</accession>
<dbReference type="PROSITE" id="PS00170">
    <property type="entry name" value="CSA_PPIASE_1"/>
    <property type="match status" value="1"/>
</dbReference>
<dbReference type="EMBL" id="JAGSNF010000004">
    <property type="protein sequence ID" value="MBR7742558.1"/>
    <property type="molecule type" value="Genomic_DNA"/>
</dbReference>
<keyword evidence="5" id="KW-0963">Cytoplasm</keyword>
<dbReference type="InterPro" id="IPR020892">
    <property type="entry name" value="Cyclophilin-type_PPIase_CS"/>
</dbReference>
<sequence>MKATLHTNHGPIVVELFPNEAPKTVKNFTGLATGEQEYQDDAGRTNPTPFYDGLIFHRIIPNFMIQGGCPLGKGMGGPGYTFDDEIHPDKSFDRPYLLAMANAGSRGGKGTNGSQFFITVAPTTWLTGKHTIFGEVADAPSRAVVDELGNVPTGPQDKPREDVVIERVEIHED</sequence>
<dbReference type="Gene3D" id="2.40.100.10">
    <property type="entry name" value="Cyclophilin-like"/>
    <property type="match status" value="1"/>
</dbReference>
<comment type="caution">
    <text evidence="10">The sequence shown here is derived from an EMBL/GenBank/DDBJ whole genome shotgun (WGS) entry which is preliminary data.</text>
</comment>
<dbReference type="PANTHER" id="PTHR45625">
    <property type="entry name" value="PEPTIDYL-PROLYL CIS-TRANS ISOMERASE-RELATED"/>
    <property type="match status" value="1"/>
</dbReference>
<proteinExistence type="inferred from homology"/>
<dbReference type="SUPFAM" id="SSF50891">
    <property type="entry name" value="Cyclophilin-like"/>
    <property type="match status" value="1"/>
</dbReference>
<protein>
    <recommendedName>
        <fullName evidence="8">Peptidyl-prolyl cis-trans isomerase</fullName>
        <shortName evidence="8">PPIase</shortName>
        <ecNumber evidence="8">5.2.1.8</ecNumber>
    </recommendedName>
</protein>
<evidence type="ECO:0000256" key="8">
    <source>
        <dbReference type="RuleBase" id="RU363019"/>
    </source>
</evidence>
<dbReference type="FunFam" id="2.40.100.10:FF:000028">
    <property type="entry name" value="Peptidyl-prolyl cis-trans isomerase"/>
    <property type="match status" value="1"/>
</dbReference>
<evidence type="ECO:0000256" key="1">
    <source>
        <dbReference type="ARBA" id="ARBA00000971"/>
    </source>
</evidence>
<name>A0A941D6H1_9MICO</name>
<reference evidence="10" key="1">
    <citation type="submission" date="2021-04" db="EMBL/GenBank/DDBJ databases">
        <title>Phycicoccus avicenniae sp. nov., a novel endophytic actinomycetes isolated from branch of Avicennia mariana.</title>
        <authorList>
            <person name="Tuo L."/>
        </authorList>
    </citation>
    <scope>NUCLEOTIDE SEQUENCE</scope>
    <source>
        <strain evidence="10">BSK3Z-2</strain>
    </source>
</reference>
<dbReference type="PIRSF" id="PIRSF001467">
    <property type="entry name" value="Peptidylpro_ismrse"/>
    <property type="match status" value="1"/>
</dbReference>
<evidence type="ECO:0000256" key="7">
    <source>
        <dbReference type="ARBA" id="ARBA00023235"/>
    </source>
</evidence>
<dbReference type="GO" id="GO:0003755">
    <property type="term" value="F:peptidyl-prolyl cis-trans isomerase activity"/>
    <property type="evidence" value="ECO:0007669"/>
    <property type="project" value="UniProtKB-UniRule"/>
</dbReference>
<keyword evidence="6 8" id="KW-0697">Rotamase</keyword>
<keyword evidence="11" id="KW-1185">Reference proteome</keyword>
<gene>
    <name evidence="10" type="ORF">KC207_04555</name>
</gene>
<dbReference type="EC" id="5.2.1.8" evidence="8"/>
<evidence type="ECO:0000313" key="11">
    <source>
        <dbReference type="Proteomes" id="UP000677016"/>
    </source>
</evidence>
<evidence type="ECO:0000256" key="6">
    <source>
        <dbReference type="ARBA" id="ARBA00023110"/>
    </source>
</evidence>
<feature type="domain" description="PPIase cyclophilin-type" evidence="9">
    <location>
        <begin position="6"/>
        <end position="170"/>
    </location>
</feature>
<evidence type="ECO:0000256" key="5">
    <source>
        <dbReference type="ARBA" id="ARBA00022490"/>
    </source>
</evidence>
<evidence type="ECO:0000259" key="9">
    <source>
        <dbReference type="PROSITE" id="PS50072"/>
    </source>
</evidence>
<dbReference type="GO" id="GO:0006457">
    <property type="term" value="P:protein folding"/>
    <property type="evidence" value="ECO:0007669"/>
    <property type="project" value="InterPro"/>
</dbReference>
<dbReference type="InterPro" id="IPR029000">
    <property type="entry name" value="Cyclophilin-like_dom_sf"/>
</dbReference>
<comment type="similarity">
    <text evidence="4 8">Belongs to the cyclophilin-type PPIase family.</text>
</comment>
<dbReference type="CDD" id="cd00317">
    <property type="entry name" value="cyclophilin"/>
    <property type="match status" value="1"/>
</dbReference>
<keyword evidence="7 8" id="KW-0413">Isomerase</keyword>
<dbReference type="Proteomes" id="UP000677016">
    <property type="component" value="Unassembled WGS sequence"/>
</dbReference>
<dbReference type="PROSITE" id="PS50072">
    <property type="entry name" value="CSA_PPIASE_2"/>
    <property type="match status" value="1"/>
</dbReference>
<evidence type="ECO:0000313" key="10">
    <source>
        <dbReference type="EMBL" id="MBR7742558.1"/>
    </source>
</evidence>
<comment type="subcellular location">
    <subcellularLocation>
        <location evidence="3">Cytoplasm</location>
    </subcellularLocation>
</comment>
<dbReference type="PANTHER" id="PTHR45625:SF4">
    <property type="entry name" value="PEPTIDYLPROLYL ISOMERASE DOMAIN AND WD REPEAT-CONTAINING PROTEIN 1"/>
    <property type="match status" value="1"/>
</dbReference>
<evidence type="ECO:0000256" key="3">
    <source>
        <dbReference type="ARBA" id="ARBA00004496"/>
    </source>
</evidence>
<dbReference type="GO" id="GO:0005737">
    <property type="term" value="C:cytoplasm"/>
    <property type="evidence" value="ECO:0007669"/>
    <property type="project" value="UniProtKB-SubCell"/>
</dbReference>
<organism evidence="10 11">
    <name type="scientific">Phycicoccus avicenniae</name>
    <dbReference type="NCBI Taxonomy" id="2828860"/>
    <lineage>
        <taxon>Bacteria</taxon>
        <taxon>Bacillati</taxon>
        <taxon>Actinomycetota</taxon>
        <taxon>Actinomycetes</taxon>
        <taxon>Micrococcales</taxon>
        <taxon>Intrasporangiaceae</taxon>
        <taxon>Phycicoccus</taxon>
    </lineage>
</organism>
<dbReference type="AlphaFoldDB" id="A0A941D6H1"/>
<dbReference type="InterPro" id="IPR024936">
    <property type="entry name" value="Cyclophilin-type_PPIase"/>
</dbReference>